<dbReference type="GO" id="GO:0071949">
    <property type="term" value="F:FAD binding"/>
    <property type="evidence" value="ECO:0007669"/>
    <property type="project" value="InterPro"/>
</dbReference>
<dbReference type="PRINTS" id="PR00420">
    <property type="entry name" value="RNGMNOXGNASE"/>
</dbReference>
<dbReference type="Gene3D" id="3.50.50.60">
    <property type="entry name" value="FAD/NAD(P)-binding domain"/>
    <property type="match status" value="1"/>
</dbReference>
<dbReference type="PANTHER" id="PTHR42685:SF22">
    <property type="entry name" value="CONDITIONED MEDIUM FACTOR RECEPTOR 1"/>
    <property type="match status" value="1"/>
</dbReference>
<name>A0A3A4A469_9ACTN</name>
<evidence type="ECO:0000313" key="2">
    <source>
        <dbReference type="EMBL" id="RJL22506.1"/>
    </source>
</evidence>
<dbReference type="InterPro" id="IPR050407">
    <property type="entry name" value="Geranylgeranyl_reductase"/>
</dbReference>
<evidence type="ECO:0000259" key="1">
    <source>
        <dbReference type="Pfam" id="PF01494"/>
    </source>
</evidence>
<dbReference type="InterPro" id="IPR002938">
    <property type="entry name" value="FAD-bd"/>
</dbReference>
<dbReference type="GO" id="GO:0016628">
    <property type="term" value="F:oxidoreductase activity, acting on the CH-CH group of donors, NAD or NADP as acceptor"/>
    <property type="evidence" value="ECO:0007669"/>
    <property type="project" value="InterPro"/>
</dbReference>
<sequence>MSERTPIGVGRRSADVIVVGAGPAGSSTAFHLAQSGLDVLLLEKTSFPREKVCGDGLTPRAVKCLIKMGIDTEAPGWVKNRGLRVVGGGLRLELDWPDLASYPDYGLVRVREDFDRILAENAARAGAELRQNCTVTGPVLDDRDGRVVGVTAREEGGEPVEYRAPVVVAADGNSSRLSLAIGLHKREDRPLGVAVRTYFKSPRHDDDYLESWLELWDGDRLLPGYGWVFGLGDGTSNVGLGLLNTSAAFQNIDYRDLLRRWLKSTPAEWGFSEENMTRPIRGAALPMAFNRQPHYDRGLVLVGDAGGMINPFNGEGIAYAMESGEIAAEMVALALARSTPAGRERVLRTYPQIMKDTYGGYYNLGRYFVQAIGKPGVMKFATRHGLAHPRAMRFALKLLGNLTDRRGDVSDRIVNALSKITPTA</sequence>
<evidence type="ECO:0000313" key="3">
    <source>
        <dbReference type="Proteomes" id="UP000265768"/>
    </source>
</evidence>
<proteinExistence type="predicted"/>
<dbReference type="InterPro" id="IPR011777">
    <property type="entry name" value="Geranylgeranyl_Rdtase_fam"/>
</dbReference>
<accession>A0A3A4A469</accession>
<keyword evidence="3" id="KW-1185">Reference proteome</keyword>
<dbReference type="EMBL" id="QZEY01000022">
    <property type="protein sequence ID" value="RJL22506.1"/>
    <property type="molecule type" value="Genomic_DNA"/>
</dbReference>
<dbReference type="Proteomes" id="UP000265768">
    <property type="component" value="Unassembled WGS sequence"/>
</dbReference>
<comment type="caution">
    <text evidence="2">The sequence shown here is derived from an EMBL/GenBank/DDBJ whole genome shotgun (WGS) entry which is preliminary data.</text>
</comment>
<dbReference type="OrthoDB" id="9795712at2"/>
<protein>
    <submittedName>
        <fullName evidence="2">Geranylgeranyl reductase family protein</fullName>
    </submittedName>
</protein>
<dbReference type="RefSeq" id="WP_119930964.1">
    <property type="nucleotide sequence ID" value="NZ_QZEY01000022.1"/>
</dbReference>
<dbReference type="PANTHER" id="PTHR42685">
    <property type="entry name" value="GERANYLGERANYL DIPHOSPHATE REDUCTASE"/>
    <property type="match status" value="1"/>
</dbReference>
<dbReference type="AlphaFoldDB" id="A0A3A4A469"/>
<gene>
    <name evidence="2" type="ORF">D5H75_35390</name>
</gene>
<dbReference type="NCBIfam" id="TIGR02032">
    <property type="entry name" value="GG-red-SF"/>
    <property type="match status" value="1"/>
</dbReference>
<dbReference type="Pfam" id="PF01494">
    <property type="entry name" value="FAD_binding_3"/>
    <property type="match status" value="1"/>
</dbReference>
<organism evidence="2 3">
    <name type="scientific">Bailinhaonella thermotolerans</name>
    <dbReference type="NCBI Taxonomy" id="1070861"/>
    <lineage>
        <taxon>Bacteria</taxon>
        <taxon>Bacillati</taxon>
        <taxon>Actinomycetota</taxon>
        <taxon>Actinomycetes</taxon>
        <taxon>Streptosporangiales</taxon>
        <taxon>Streptosporangiaceae</taxon>
        <taxon>Bailinhaonella</taxon>
    </lineage>
</organism>
<reference evidence="2 3" key="1">
    <citation type="submission" date="2018-09" db="EMBL/GenBank/DDBJ databases">
        <title>YIM 75507 draft genome.</title>
        <authorList>
            <person name="Tang S."/>
            <person name="Feng Y."/>
        </authorList>
    </citation>
    <scope>NUCLEOTIDE SEQUENCE [LARGE SCALE GENOMIC DNA]</scope>
    <source>
        <strain evidence="2 3">YIM 75507</strain>
    </source>
</reference>
<dbReference type="SUPFAM" id="SSF51905">
    <property type="entry name" value="FAD/NAD(P)-binding domain"/>
    <property type="match status" value="1"/>
</dbReference>
<dbReference type="InterPro" id="IPR036188">
    <property type="entry name" value="FAD/NAD-bd_sf"/>
</dbReference>
<feature type="domain" description="FAD-binding" evidence="1">
    <location>
        <begin position="14"/>
        <end position="189"/>
    </location>
</feature>